<evidence type="ECO:0000256" key="3">
    <source>
        <dbReference type="ARBA" id="ARBA00004496"/>
    </source>
</evidence>
<dbReference type="SUPFAM" id="SSF53271">
    <property type="entry name" value="PRTase-like"/>
    <property type="match status" value="1"/>
</dbReference>
<dbReference type="RefSeq" id="WP_048778758.1">
    <property type="nucleotide sequence ID" value="NZ_CAUVUD010000039.1"/>
</dbReference>
<comment type="similarity">
    <text evidence="5 11">Belongs to the purine/pyrimidine phosphoribosyltransferase family.</text>
</comment>
<evidence type="ECO:0000256" key="1">
    <source>
        <dbReference type="ARBA" id="ARBA00000868"/>
    </source>
</evidence>
<keyword evidence="7 11" id="KW-0963">Cytoplasm</keyword>
<protein>
    <recommendedName>
        <fullName evidence="6 11">Adenine phosphoribosyltransferase</fullName>
        <shortName evidence="11">APRT</shortName>
        <ecNumber evidence="6 11">2.4.2.7</ecNumber>
    </recommendedName>
</protein>
<dbReference type="GO" id="GO:0006168">
    <property type="term" value="P:adenine salvage"/>
    <property type="evidence" value="ECO:0007669"/>
    <property type="project" value="InterPro"/>
</dbReference>
<gene>
    <name evidence="11" type="primary">apt</name>
    <name evidence="13" type="ORF">CRM92_06965</name>
</gene>
<comment type="pathway">
    <text evidence="4 11">Purine metabolism; AMP biosynthesis via salvage pathway; AMP from adenine: step 1/1.</text>
</comment>
<dbReference type="InterPro" id="IPR029057">
    <property type="entry name" value="PRTase-like"/>
</dbReference>
<dbReference type="GO" id="GO:0005737">
    <property type="term" value="C:cytoplasm"/>
    <property type="evidence" value="ECO:0007669"/>
    <property type="project" value="UniProtKB-SubCell"/>
</dbReference>
<comment type="subunit">
    <text evidence="11">Homodimer.</text>
</comment>
<keyword evidence="8 11" id="KW-0328">Glycosyltransferase</keyword>
<dbReference type="GO" id="GO:0003999">
    <property type="term" value="F:adenine phosphoribosyltransferase activity"/>
    <property type="evidence" value="ECO:0007669"/>
    <property type="project" value="UniProtKB-UniRule"/>
</dbReference>
<dbReference type="InterPro" id="IPR000836">
    <property type="entry name" value="PRTase_dom"/>
</dbReference>
<keyword evidence="14" id="KW-1185">Reference proteome</keyword>
<dbReference type="Proteomes" id="UP000219947">
    <property type="component" value="Unassembled WGS sequence"/>
</dbReference>
<dbReference type="InterPro" id="IPR005764">
    <property type="entry name" value="Ade_phspho_trans"/>
</dbReference>
<dbReference type="NCBIfam" id="NF002634">
    <property type="entry name" value="PRK02304.1-3"/>
    <property type="match status" value="1"/>
</dbReference>
<comment type="caution">
    <text evidence="13">The sequence shown here is derived from an EMBL/GenBank/DDBJ whole genome shotgun (WGS) entry which is preliminary data.</text>
</comment>
<dbReference type="GO" id="GO:0002055">
    <property type="term" value="F:adenine binding"/>
    <property type="evidence" value="ECO:0007669"/>
    <property type="project" value="TreeGrafter"/>
</dbReference>
<evidence type="ECO:0000256" key="4">
    <source>
        <dbReference type="ARBA" id="ARBA00004659"/>
    </source>
</evidence>
<proteinExistence type="inferred from homology"/>
<keyword evidence="10 11" id="KW-0660">Purine salvage</keyword>
<evidence type="ECO:0000256" key="10">
    <source>
        <dbReference type="ARBA" id="ARBA00022726"/>
    </source>
</evidence>
<evidence type="ECO:0000256" key="2">
    <source>
        <dbReference type="ARBA" id="ARBA00003968"/>
    </source>
</evidence>
<dbReference type="PANTHER" id="PTHR32315">
    <property type="entry name" value="ADENINE PHOSPHORIBOSYLTRANSFERASE"/>
    <property type="match status" value="1"/>
</dbReference>
<evidence type="ECO:0000256" key="8">
    <source>
        <dbReference type="ARBA" id="ARBA00022676"/>
    </source>
</evidence>
<dbReference type="PANTHER" id="PTHR32315:SF3">
    <property type="entry name" value="ADENINE PHOSPHORIBOSYLTRANSFERASE"/>
    <property type="match status" value="1"/>
</dbReference>
<dbReference type="EMBL" id="PDEV01000002">
    <property type="protein sequence ID" value="PEN16408.1"/>
    <property type="molecule type" value="Genomic_DNA"/>
</dbReference>
<comment type="catalytic activity">
    <reaction evidence="1 11">
        <text>AMP + diphosphate = 5-phospho-alpha-D-ribose 1-diphosphate + adenine</text>
        <dbReference type="Rhea" id="RHEA:16609"/>
        <dbReference type="ChEBI" id="CHEBI:16708"/>
        <dbReference type="ChEBI" id="CHEBI:33019"/>
        <dbReference type="ChEBI" id="CHEBI:58017"/>
        <dbReference type="ChEBI" id="CHEBI:456215"/>
        <dbReference type="EC" id="2.4.2.7"/>
    </reaction>
</comment>
<dbReference type="Pfam" id="PF00156">
    <property type="entry name" value="Pribosyltran"/>
    <property type="match status" value="1"/>
</dbReference>
<organism evidence="13 14">
    <name type="scientific">Rothia dentocariosa</name>
    <dbReference type="NCBI Taxonomy" id="2047"/>
    <lineage>
        <taxon>Bacteria</taxon>
        <taxon>Bacillati</taxon>
        <taxon>Actinomycetota</taxon>
        <taxon>Actinomycetes</taxon>
        <taxon>Micrococcales</taxon>
        <taxon>Micrococcaceae</taxon>
        <taxon>Rothia</taxon>
    </lineage>
</organism>
<evidence type="ECO:0000256" key="6">
    <source>
        <dbReference type="ARBA" id="ARBA00011893"/>
    </source>
</evidence>
<sequence length="181" mass="19547">MNVSALASMQELIPAACATIQDYPHQGILFYDVTTLFANAEVFKASIDEIARLFEGTYDVVAGVEARGFLMASALAYASGKGIMTVRKAGKLPRETYREEYELEYGTAAIEIHCHDFAPGTRVLLLDDILATGGTLVAATKLIERAKLKVAGIGTLLELKDLGGREALAQYRVETLSVVSE</sequence>
<dbReference type="GO" id="GO:0016208">
    <property type="term" value="F:AMP binding"/>
    <property type="evidence" value="ECO:0007669"/>
    <property type="project" value="TreeGrafter"/>
</dbReference>
<dbReference type="NCBIfam" id="NF002636">
    <property type="entry name" value="PRK02304.1-5"/>
    <property type="match status" value="1"/>
</dbReference>
<dbReference type="CDD" id="cd06223">
    <property type="entry name" value="PRTases_typeI"/>
    <property type="match status" value="1"/>
</dbReference>
<dbReference type="AlphaFoldDB" id="A0A2A8D726"/>
<reference evidence="13" key="1">
    <citation type="submission" date="2017-10" db="EMBL/GenBank/DDBJ databases">
        <title>Kefir isolates.</title>
        <authorList>
            <person name="Kim Y."/>
            <person name="Blasche S."/>
        </authorList>
    </citation>
    <scope>NUCLEOTIDE SEQUENCE [LARGE SCALE GENOMIC DNA]</scope>
    <source>
        <strain evidence="13">OG2-2</strain>
    </source>
</reference>
<comment type="subcellular location">
    <subcellularLocation>
        <location evidence="3 11">Cytoplasm</location>
    </subcellularLocation>
</comment>
<dbReference type="EC" id="2.4.2.7" evidence="6 11"/>
<evidence type="ECO:0000256" key="5">
    <source>
        <dbReference type="ARBA" id="ARBA00008391"/>
    </source>
</evidence>
<evidence type="ECO:0000256" key="11">
    <source>
        <dbReference type="HAMAP-Rule" id="MF_00004"/>
    </source>
</evidence>
<feature type="domain" description="Phosphoribosyltransferase" evidence="12">
    <location>
        <begin position="48"/>
        <end position="158"/>
    </location>
</feature>
<dbReference type="UniPathway" id="UPA00588">
    <property type="reaction ID" value="UER00646"/>
</dbReference>
<dbReference type="FunFam" id="3.40.50.2020:FF:000021">
    <property type="entry name" value="Adenine phosphoribosyltransferase"/>
    <property type="match status" value="1"/>
</dbReference>
<comment type="function">
    <text evidence="2 11">Catalyzes a salvage reaction resulting in the formation of AMP, that is energically less costly than de novo synthesis.</text>
</comment>
<evidence type="ECO:0000256" key="9">
    <source>
        <dbReference type="ARBA" id="ARBA00022679"/>
    </source>
</evidence>
<evidence type="ECO:0000256" key="7">
    <source>
        <dbReference type="ARBA" id="ARBA00022490"/>
    </source>
</evidence>
<accession>A0A2A8D726</accession>
<name>A0A2A8D726_9MICC</name>
<evidence type="ECO:0000259" key="12">
    <source>
        <dbReference type="Pfam" id="PF00156"/>
    </source>
</evidence>
<dbReference type="HAMAP" id="MF_00004">
    <property type="entry name" value="Aden_phosphoribosyltr"/>
    <property type="match status" value="1"/>
</dbReference>
<dbReference type="GO" id="GO:0006166">
    <property type="term" value="P:purine ribonucleoside salvage"/>
    <property type="evidence" value="ECO:0007669"/>
    <property type="project" value="UniProtKB-KW"/>
</dbReference>
<dbReference type="GO" id="GO:0044209">
    <property type="term" value="P:AMP salvage"/>
    <property type="evidence" value="ECO:0007669"/>
    <property type="project" value="UniProtKB-UniRule"/>
</dbReference>
<evidence type="ECO:0000313" key="14">
    <source>
        <dbReference type="Proteomes" id="UP000219947"/>
    </source>
</evidence>
<keyword evidence="9 11" id="KW-0808">Transferase</keyword>
<dbReference type="Gene3D" id="3.40.50.2020">
    <property type="match status" value="1"/>
</dbReference>
<evidence type="ECO:0000313" key="13">
    <source>
        <dbReference type="EMBL" id="PEN16408.1"/>
    </source>
</evidence>
<dbReference type="InterPro" id="IPR050054">
    <property type="entry name" value="UPRTase/APRTase"/>
</dbReference>